<dbReference type="AlphaFoldDB" id="A0A9N9HPN8"/>
<feature type="region of interest" description="Disordered" evidence="1">
    <location>
        <begin position="455"/>
        <end position="476"/>
    </location>
</feature>
<feature type="compositionally biased region" description="Polar residues" evidence="1">
    <location>
        <begin position="460"/>
        <end position="471"/>
    </location>
</feature>
<evidence type="ECO:0000313" key="3">
    <source>
        <dbReference type="Proteomes" id="UP000789342"/>
    </source>
</evidence>
<comment type="caution">
    <text evidence="2">The sequence shown here is derived from an EMBL/GenBank/DDBJ whole genome shotgun (WGS) entry which is preliminary data.</text>
</comment>
<evidence type="ECO:0000256" key="1">
    <source>
        <dbReference type="SAM" id="MobiDB-lite"/>
    </source>
</evidence>
<dbReference type="OrthoDB" id="2359022at2759"/>
<keyword evidence="3" id="KW-1185">Reference proteome</keyword>
<sequence length="606" mass="70254">GRYDSMSDTFQIYKLACEKALRRSTKSSNILRDAYEGFSKIPDIWALMVVRGNKQRTQYLSTVEAMESMVDINYYNLILEKLITDANTFYTFQVSLKFVSPTEENPVFSNKKKIGKRLNDLIQDETSRSLLLYELRSLFESFNASNIEWNDPLSFADFQGNDEEFEDICVMHRIIDSIRHIWCYFNDENKADEGTYIVRIVSNFLDSLFCYENSKLKIIWAEEVSEASQRRMDDSGEIRIGHKPDFRVKSPLIAGEVEICLMEASRVLPTDKKIRDDWDKSIKLMKDAHVRLLRKLTRGRVGDVKEIEEDLNRVPVFGIQVAGGTMACWVMTMPFGAFYFVQRLGSVQIPMNRGQSSLAGFMDELWKLRASLRNHIRTLNEIVEKVDASLYNIAFCSPQAREDVPLYDGEQSLRTSLTIAIAKSAKRNRRKKLTRYAYKVLANQGKEATIIPSNDKDIQNNEAPTVNPNIHDNTDNQKKHEKTEIFYNPEKHKTQIETRKSTKKDTVNYIRTQWVSENFVAEDLKSTNLSQPSTVVSPKSTFIEKFLEKRRERRIANQIPIDDISSIPEKYMKLLEVEIFREPNVLESIPQDLWNGFGQWACFINK</sequence>
<protein>
    <submittedName>
        <fullName evidence="2">6080_t:CDS:1</fullName>
    </submittedName>
</protein>
<dbReference type="EMBL" id="CAJVPV010016744">
    <property type="protein sequence ID" value="CAG8699488.1"/>
    <property type="molecule type" value="Genomic_DNA"/>
</dbReference>
<proteinExistence type="predicted"/>
<reference evidence="2" key="1">
    <citation type="submission" date="2021-06" db="EMBL/GenBank/DDBJ databases">
        <authorList>
            <person name="Kallberg Y."/>
            <person name="Tangrot J."/>
            <person name="Rosling A."/>
        </authorList>
    </citation>
    <scope>NUCLEOTIDE SEQUENCE</scope>
    <source>
        <strain evidence="2">CL551</strain>
    </source>
</reference>
<feature type="non-terminal residue" evidence="2">
    <location>
        <position position="1"/>
    </location>
</feature>
<evidence type="ECO:0000313" key="2">
    <source>
        <dbReference type="EMBL" id="CAG8699488.1"/>
    </source>
</evidence>
<feature type="non-terminal residue" evidence="2">
    <location>
        <position position="606"/>
    </location>
</feature>
<dbReference type="Proteomes" id="UP000789342">
    <property type="component" value="Unassembled WGS sequence"/>
</dbReference>
<organism evidence="2 3">
    <name type="scientific">Acaulospora morrowiae</name>
    <dbReference type="NCBI Taxonomy" id="94023"/>
    <lineage>
        <taxon>Eukaryota</taxon>
        <taxon>Fungi</taxon>
        <taxon>Fungi incertae sedis</taxon>
        <taxon>Mucoromycota</taxon>
        <taxon>Glomeromycotina</taxon>
        <taxon>Glomeromycetes</taxon>
        <taxon>Diversisporales</taxon>
        <taxon>Acaulosporaceae</taxon>
        <taxon>Acaulospora</taxon>
    </lineage>
</organism>
<gene>
    <name evidence="2" type="ORF">AMORRO_LOCUS12039</name>
</gene>
<name>A0A9N9HPN8_9GLOM</name>
<accession>A0A9N9HPN8</accession>